<keyword evidence="3" id="KW-0812">Transmembrane</keyword>
<feature type="transmembrane region" description="Helical" evidence="3">
    <location>
        <begin position="98"/>
        <end position="117"/>
    </location>
</feature>
<evidence type="ECO:0000256" key="1">
    <source>
        <dbReference type="ARBA" id="ARBA00009186"/>
    </source>
</evidence>
<accession>A0A0F8YUE9</accession>
<feature type="transmembrane region" description="Helical" evidence="3">
    <location>
        <begin position="124"/>
        <end position="144"/>
    </location>
</feature>
<dbReference type="GO" id="GO:0015232">
    <property type="term" value="F:heme transmembrane transporter activity"/>
    <property type="evidence" value="ECO:0007669"/>
    <property type="project" value="InterPro"/>
</dbReference>
<dbReference type="AlphaFoldDB" id="A0A0F8YUE9"/>
<comment type="similarity">
    <text evidence="1">Belongs to the CcmF/CycK/Ccl1/NrfE/CcsA family.</text>
</comment>
<name>A0A0F8YUE9_9ZZZZ</name>
<feature type="transmembrane region" description="Helical" evidence="3">
    <location>
        <begin position="6"/>
        <end position="28"/>
    </location>
</feature>
<evidence type="ECO:0008006" key="5">
    <source>
        <dbReference type="Google" id="ProtNLM"/>
    </source>
</evidence>
<comment type="caution">
    <text evidence="4">The sequence shown here is derived from an EMBL/GenBank/DDBJ whole genome shotgun (WGS) entry which is preliminary data.</text>
</comment>
<feature type="transmembrane region" description="Helical" evidence="3">
    <location>
        <begin position="40"/>
        <end position="59"/>
    </location>
</feature>
<dbReference type="PANTHER" id="PTHR43653:SF1">
    <property type="entry name" value="CYTOCHROME C-TYPE BIOGENESIS PROTEIN CCMF"/>
    <property type="match status" value="1"/>
</dbReference>
<feature type="non-terminal residue" evidence="4">
    <location>
        <position position="322"/>
    </location>
</feature>
<organism evidence="4">
    <name type="scientific">marine sediment metagenome</name>
    <dbReference type="NCBI Taxonomy" id="412755"/>
    <lineage>
        <taxon>unclassified sequences</taxon>
        <taxon>metagenomes</taxon>
        <taxon>ecological metagenomes</taxon>
    </lineage>
</organism>
<feature type="transmembrane region" description="Helical" evidence="3">
    <location>
        <begin position="181"/>
        <end position="200"/>
    </location>
</feature>
<proteinExistence type="inferred from homology"/>
<gene>
    <name evidence="4" type="ORF">LCGC14_2777070</name>
</gene>
<dbReference type="GO" id="GO:0016020">
    <property type="term" value="C:membrane"/>
    <property type="evidence" value="ECO:0007669"/>
    <property type="project" value="InterPro"/>
</dbReference>
<evidence type="ECO:0000313" key="4">
    <source>
        <dbReference type="EMBL" id="KKK85062.1"/>
    </source>
</evidence>
<dbReference type="GO" id="GO:0017004">
    <property type="term" value="P:cytochrome complex assembly"/>
    <property type="evidence" value="ECO:0007669"/>
    <property type="project" value="UniProtKB-KW"/>
</dbReference>
<keyword evidence="3" id="KW-0472">Membrane</keyword>
<evidence type="ECO:0000256" key="3">
    <source>
        <dbReference type="SAM" id="Phobius"/>
    </source>
</evidence>
<protein>
    <recommendedName>
        <fullName evidence="5">Cytochrome c assembly protein domain-containing protein</fullName>
    </recommendedName>
</protein>
<dbReference type="EMBL" id="LAZR01051484">
    <property type="protein sequence ID" value="KKK85062.1"/>
    <property type="molecule type" value="Genomic_DNA"/>
</dbReference>
<keyword evidence="3" id="KW-1133">Transmembrane helix</keyword>
<dbReference type="InterPro" id="IPR003567">
    <property type="entry name" value="Cyt_c_biogenesis"/>
</dbReference>
<keyword evidence="2" id="KW-0201">Cytochrome c-type biogenesis</keyword>
<dbReference type="PANTHER" id="PTHR43653">
    <property type="entry name" value="CYTOCHROME C ASSEMBLY PROTEIN-RELATED"/>
    <property type="match status" value="1"/>
</dbReference>
<evidence type="ECO:0000256" key="2">
    <source>
        <dbReference type="ARBA" id="ARBA00022748"/>
    </source>
</evidence>
<reference evidence="4" key="1">
    <citation type="journal article" date="2015" name="Nature">
        <title>Complex archaea that bridge the gap between prokaryotes and eukaryotes.</title>
        <authorList>
            <person name="Spang A."/>
            <person name="Saw J.H."/>
            <person name="Jorgensen S.L."/>
            <person name="Zaremba-Niedzwiedzka K."/>
            <person name="Martijn J."/>
            <person name="Lind A.E."/>
            <person name="van Eijk R."/>
            <person name="Schleper C."/>
            <person name="Guy L."/>
            <person name="Ettema T.J."/>
        </authorList>
    </citation>
    <scope>NUCLEOTIDE SEQUENCE</scope>
</reference>
<sequence length="322" mass="37267">MYLSKLMAEIGQTLLYLGILLTWISFIFHWKQKSIEKKNVLLILFSSASFFMWASYAILLKAFIDNDYSYIIVHNFSDNSMTQTERIMAAWANRQGVMILWAALMNTITISVILYLRNEISHPIVFRSITILLFITAIIATFAASPRNPTAFEIDNSVVFNNGIGLPPSLLSFWQQLHPPIAFLAYSSFIFPYAAGLSILSKKTDEIKIIERRPTNHWLNSSQMACLFKEFEKTNNIKNIIIIRLLFYCGKNITFEEFRSTLKALIEANCDFNITNKRGENALFCIIKLLKICSESDSIQRKLMELFFEEKFLDQTRDLMHQ</sequence>